<evidence type="ECO:0000313" key="5">
    <source>
        <dbReference type="EMBL" id="KAK9718499.1"/>
    </source>
</evidence>
<dbReference type="Pfam" id="PF14529">
    <property type="entry name" value="Exo_endo_phos_2"/>
    <property type="match status" value="1"/>
</dbReference>
<evidence type="ECO:0000256" key="3">
    <source>
        <dbReference type="SAM" id="MobiDB-lite"/>
    </source>
</evidence>
<dbReference type="AlphaFoldDB" id="A0AAW1KIF4"/>
<keyword evidence="6" id="KW-1185">Reference proteome</keyword>
<gene>
    <name evidence="5" type="ORF">QE152_g23122</name>
</gene>
<organism evidence="5 6">
    <name type="scientific">Popillia japonica</name>
    <name type="common">Japanese beetle</name>
    <dbReference type="NCBI Taxonomy" id="7064"/>
    <lineage>
        <taxon>Eukaryota</taxon>
        <taxon>Metazoa</taxon>
        <taxon>Ecdysozoa</taxon>
        <taxon>Arthropoda</taxon>
        <taxon>Hexapoda</taxon>
        <taxon>Insecta</taxon>
        <taxon>Pterygota</taxon>
        <taxon>Neoptera</taxon>
        <taxon>Endopterygota</taxon>
        <taxon>Coleoptera</taxon>
        <taxon>Polyphaga</taxon>
        <taxon>Scarabaeiformia</taxon>
        <taxon>Scarabaeidae</taxon>
        <taxon>Rutelinae</taxon>
        <taxon>Popillia</taxon>
    </lineage>
</organism>
<dbReference type="InterPro" id="IPR036691">
    <property type="entry name" value="Endo/exonu/phosph_ase_sf"/>
</dbReference>
<evidence type="ECO:0000259" key="4">
    <source>
        <dbReference type="PROSITE" id="PS50158"/>
    </source>
</evidence>
<evidence type="ECO:0000313" key="6">
    <source>
        <dbReference type="Proteomes" id="UP001458880"/>
    </source>
</evidence>
<keyword evidence="5" id="KW-0540">Nuclease</keyword>
<dbReference type="PANTHER" id="PTHR33273:SF4">
    <property type="entry name" value="ENDONUCLEASE_EXONUCLEASE_PHOSPHATASE DOMAIN-CONTAINING PROTEIN"/>
    <property type="match status" value="1"/>
</dbReference>
<dbReference type="GO" id="GO:0003676">
    <property type="term" value="F:nucleic acid binding"/>
    <property type="evidence" value="ECO:0007669"/>
    <property type="project" value="InterPro"/>
</dbReference>
<dbReference type="Proteomes" id="UP001458880">
    <property type="component" value="Unassembled WGS sequence"/>
</dbReference>
<name>A0AAW1KIF4_POPJA</name>
<feature type="domain" description="CCHC-type" evidence="4">
    <location>
        <begin position="576"/>
        <end position="589"/>
    </location>
</feature>
<keyword evidence="1" id="KW-0862">Zinc</keyword>
<feature type="compositionally biased region" description="Basic and acidic residues" evidence="3">
    <location>
        <begin position="930"/>
        <end position="944"/>
    </location>
</feature>
<dbReference type="InterPro" id="IPR001878">
    <property type="entry name" value="Znf_CCHC"/>
</dbReference>
<dbReference type="Gene3D" id="3.60.10.10">
    <property type="entry name" value="Endonuclease/exonuclease/phosphatase"/>
    <property type="match status" value="1"/>
</dbReference>
<proteinExistence type="predicted"/>
<keyword evidence="1" id="KW-0479">Metal-binding</keyword>
<dbReference type="CDD" id="cd09077">
    <property type="entry name" value="R1-I-EN"/>
    <property type="match status" value="1"/>
</dbReference>
<feature type="domain" description="CCHC-type" evidence="4">
    <location>
        <begin position="553"/>
        <end position="568"/>
    </location>
</feature>
<keyword evidence="1" id="KW-0863">Zinc-finger</keyword>
<protein>
    <submittedName>
        <fullName evidence="5">Endonuclease-reverse transcriptase</fullName>
    </submittedName>
</protein>
<dbReference type="SUPFAM" id="SSF56219">
    <property type="entry name" value="DNase I-like"/>
    <property type="match status" value="1"/>
</dbReference>
<reference evidence="5 6" key="1">
    <citation type="journal article" date="2024" name="BMC Genomics">
        <title>De novo assembly and annotation of Popillia japonica's genome with initial clues to its potential as an invasive pest.</title>
        <authorList>
            <person name="Cucini C."/>
            <person name="Boschi S."/>
            <person name="Funari R."/>
            <person name="Cardaioli E."/>
            <person name="Iannotti N."/>
            <person name="Marturano G."/>
            <person name="Paoli F."/>
            <person name="Bruttini M."/>
            <person name="Carapelli A."/>
            <person name="Frati F."/>
            <person name="Nardi F."/>
        </authorList>
    </citation>
    <scope>NUCLEOTIDE SEQUENCE [LARGE SCALE GENOMIC DNA]</scope>
    <source>
        <strain evidence="5">DMR45628</strain>
    </source>
</reference>
<evidence type="ECO:0000256" key="1">
    <source>
        <dbReference type="PROSITE-ProRule" id="PRU00047"/>
    </source>
</evidence>
<dbReference type="PROSITE" id="PS50158">
    <property type="entry name" value="ZF_CCHC"/>
    <property type="match status" value="2"/>
</dbReference>
<accession>A0AAW1KIF4</accession>
<comment type="caution">
    <text evidence="5">The sequence shown here is derived from an EMBL/GenBank/DDBJ whole genome shotgun (WGS) entry which is preliminary data.</text>
</comment>
<keyword evidence="2" id="KW-0175">Coiled coil</keyword>
<feature type="region of interest" description="Disordered" evidence="3">
    <location>
        <begin position="54"/>
        <end position="79"/>
    </location>
</feature>
<feature type="region of interest" description="Disordered" evidence="3">
    <location>
        <begin position="386"/>
        <end position="412"/>
    </location>
</feature>
<dbReference type="EMBL" id="JASPKY010000227">
    <property type="protein sequence ID" value="KAK9718499.1"/>
    <property type="molecule type" value="Genomic_DNA"/>
</dbReference>
<evidence type="ECO:0000256" key="2">
    <source>
        <dbReference type="SAM" id="Coils"/>
    </source>
</evidence>
<dbReference type="Gene3D" id="4.10.60.10">
    <property type="entry name" value="Zinc finger, CCHC-type"/>
    <property type="match status" value="1"/>
</dbReference>
<dbReference type="SUPFAM" id="SSF57756">
    <property type="entry name" value="Retrovirus zinc finger-like domains"/>
    <property type="match status" value="1"/>
</dbReference>
<feature type="coiled-coil region" evidence="2">
    <location>
        <begin position="85"/>
        <end position="200"/>
    </location>
</feature>
<dbReference type="GO" id="GO:0008270">
    <property type="term" value="F:zinc ion binding"/>
    <property type="evidence" value="ECO:0007669"/>
    <property type="project" value="UniProtKB-KW"/>
</dbReference>
<dbReference type="PANTHER" id="PTHR33273">
    <property type="entry name" value="DOMAIN-CONTAINING PROTEIN, PUTATIVE-RELATED"/>
    <property type="match status" value="1"/>
</dbReference>
<dbReference type="InterPro" id="IPR036875">
    <property type="entry name" value="Znf_CCHC_sf"/>
</dbReference>
<dbReference type="SMART" id="SM00343">
    <property type="entry name" value="ZnF_C2HC"/>
    <property type="match status" value="2"/>
</dbReference>
<feature type="region of interest" description="Disordered" evidence="3">
    <location>
        <begin position="1"/>
        <end position="30"/>
    </location>
</feature>
<dbReference type="InterPro" id="IPR005135">
    <property type="entry name" value="Endo/exonuclease/phosphatase"/>
</dbReference>
<keyword evidence="5" id="KW-0255">Endonuclease</keyword>
<dbReference type="GO" id="GO:0004519">
    <property type="term" value="F:endonuclease activity"/>
    <property type="evidence" value="ECO:0007669"/>
    <property type="project" value="UniProtKB-KW"/>
</dbReference>
<sequence length="1220" mass="139704">MKEGGEYPATDIGGLPDPFRKRDSLLRTPPKALEVEAMGEKNGSTPICQATQEGGDAQVLKKRKRGVVTPPKKGDSTLETNQEEMRDVNGSLAKMMRRIKQLKRLVDESSKTKLEIKQVARELKNKTTKKVARELTYLADNLEKNINQYQRRHDCTEHIQRSETKEMSTQTALVGKTVGVQAVQAVRSNIELERQKVEEKIRVDIKAALKSDSGIVGLTDLLDKKWPNDLYERTEMVYSDGDDLNAEGDLALLIDPARPKGNRVVNALKKVHPDLKEVIEKCAGQLDYIVKTVATRSRNQDTTEKTTAIYILPLEIDVERINRVEDTYDMLKRLRLSMHIHPTNKIKVVLGEGLNNDYVRKMCEFIFHSGINIALVTNKEKPKKTWSRAGRQWDKHSTGHEQRKTEEDLEQGRTVKERVDPEEVGVKVKAIKRTAKGDLMLEVDGDLRKANDLKQATSNKINNEVKIANRMVTVHVMDIDAATTGEEVELAMRRMGIQDDKQTAVKAMRPGRDGSQTAIVQVNRAKANLLVKAGRIRIGWVNCRVRERVAVTRCYKCLEFGHMGKECKGPDRSDLCVNCHQPGHKAKECEGRHYCLSCNSDEHRSDTTRCPRFRELIKMQRRTNLGRGRMAHDMVQATAYEKMVDIIIISEPNKKIGKSQGYLTDNDVNVAIHIKNRDLGIVTHESGDGYVCVKWKDWSSYGCYLSPNIPYEEYRVRIDRIMQNVASRSTNAIIAGDFNAKAPLWGSPLTDRRGEYLMEWAAQLNLSVSNKGDTPTFQRGDSGSFIDITWVTEGIAGRVSEWEVLLGEAYTYHHHIYFEVAQNINKTERETGTYRLLQKQKFTKVLKDHFCKSVQDVSPDDFISTLTKINRECTTSIHRPARTMPYWFDEEIHRMRLQTRDERDTPAGRGSRTWVGTAKMKGLQHTPQTNKDHETKRNRQDEGPATHTANEQGSRDENSQIPSIAEQHRDASTEEDVAGDADRSLNNIVMRARRRMLLEMQIAPSPPPRKINTKKKATARIAQRYVSEQNPGVAEILDHLKQKLAAMAKRLRRYRESHLRKPQNSEFATNQKNFLRKPQNSEFATNQKNFYKNLKKTPSDEKENDAMPKKEELLQFWTGIWNTPTNHRITKWYQDEKREMAGMEEQERYTYLGYQQVRGARTNLDLALKAPTSQELKTQWKSKALHGRYITCIEEEHIDTEASQAWLRSGNLFPETEYIC</sequence>
<feature type="compositionally biased region" description="Basic and acidic residues" evidence="3">
    <location>
        <begin position="391"/>
        <end position="412"/>
    </location>
</feature>
<feature type="region of interest" description="Disordered" evidence="3">
    <location>
        <begin position="898"/>
        <end position="960"/>
    </location>
</feature>
<keyword evidence="5" id="KW-0378">Hydrolase</keyword>